<name>A0A101NPR9_9ACTN</name>
<reference evidence="1 2" key="1">
    <citation type="submission" date="2015-10" db="EMBL/GenBank/DDBJ databases">
        <title>Draft genome sequence of Streptomyces cellostaticus DSM 40189, type strain for the species Streptomyces cellostaticus.</title>
        <authorList>
            <person name="Ruckert C."/>
            <person name="Winkler A."/>
            <person name="Kalinowski J."/>
            <person name="Kampfer P."/>
            <person name="Glaeser S."/>
        </authorList>
    </citation>
    <scope>NUCLEOTIDE SEQUENCE [LARGE SCALE GENOMIC DNA]</scope>
    <source>
        <strain evidence="1 2">DSM 40189</strain>
    </source>
</reference>
<comment type="caution">
    <text evidence="1">The sequence shown here is derived from an EMBL/GenBank/DDBJ whole genome shotgun (WGS) entry which is preliminary data.</text>
</comment>
<organism evidence="1 2">
    <name type="scientific">Streptomyces cellostaticus</name>
    <dbReference type="NCBI Taxonomy" id="67285"/>
    <lineage>
        <taxon>Bacteria</taxon>
        <taxon>Bacillati</taxon>
        <taxon>Actinomycetota</taxon>
        <taxon>Actinomycetes</taxon>
        <taxon>Kitasatosporales</taxon>
        <taxon>Streptomycetaceae</taxon>
        <taxon>Streptomyces</taxon>
    </lineage>
</organism>
<dbReference type="EMBL" id="LMWL01000015">
    <property type="protein sequence ID" value="KUM96752.1"/>
    <property type="molecule type" value="Genomic_DNA"/>
</dbReference>
<dbReference type="STRING" id="67285.AQI88_09610"/>
<gene>
    <name evidence="1" type="ORF">AQI88_09610</name>
</gene>
<sequence>MRVQAAFDEDGHIIALAEIVAEGDDRLGVRLVPCADRKLAELTVPGECVGEPLAELAARYRVEDAPEGARLILR</sequence>
<dbReference type="OrthoDB" id="4246858at2"/>
<proteinExistence type="predicted"/>
<dbReference type="RefSeq" id="WP_066995150.1">
    <property type="nucleotide sequence ID" value="NZ_BNDU01000006.1"/>
</dbReference>
<keyword evidence="2" id="KW-1185">Reference proteome</keyword>
<dbReference type="AlphaFoldDB" id="A0A101NPR9"/>
<protein>
    <submittedName>
        <fullName evidence="1">Uncharacterized protein</fullName>
    </submittedName>
</protein>
<accession>A0A101NPR9</accession>
<dbReference type="Proteomes" id="UP000054241">
    <property type="component" value="Unassembled WGS sequence"/>
</dbReference>
<evidence type="ECO:0000313" key="1">
    <source>
        <dbReference type="EMBL" id="KUM96752.1"/>
    </source>
</evidence>
<evidence type="ECO:0000313" key="2">
    <source>
        <dbReference type="Proteomes" id="UP000054241"/>
    </source>
</evidence>